<feature type="domain" description="Glycosyl hydrolase family 13 catalytic" evidence="6">
    <location>
        <begin position="13"/>
        <end position="420"/>
    </location>
</feature>
<comment type="catalytic activity">
    <reaction evidence="4">
        <text>Hydrolysis of (1-&gt;6)-alpha-D-glucosidic linkages in some oligosaccharides produced from starch and glycogen by alpha-amylase, and in isomaltose.</text>
        <dbReference type="EC" id="3.2.1.10"/>
    </reaction>
</comment>
<keyword evidence="3" id="KW-0326">Glycosidase</keyword>
<dbReference type="EC" id="3.2.1.10" evidence="5"/>
<dbReference type="SMART" id="SM00642">
    <property type="entry name" value="Aamy"/>
    <property type="match status" value="1"/>
</dbReference>
<keyword evidence="2" id="KW-0378">Hydrolase</keyword>
<dbReference type="RefSeq" id="WP_347436364.1">
    <property type="nucleotide sequence ID" value="NZ_CP089291.1"/>
</dbReference>
<evidence type="ECO:0000313" key="8">
    <source>
        <dbReference type="Proteomes" id="UP000830167"/>
    </source>
</evidence>
<organism evidence="7 8">
    <name type="scientific">Fodinisporobacter ferrooxydans</name>
    <dbReference type="NCBI Taxonomy" id="2901836"/>
    <lineage>
        <taxon>Bacteria</taxon>
        <taxon>Bacillati</taxon>
        <taxon>Bacillota</taxon>
        <taxon>Bacilli</taxon>
        <taxon>Bacillales</taxon>
        <taxon>Alicyclobacillaceae</taxon>
        <taxon>Fodinisporobacter</taxon>
    </lineage>
</organism>
<dbReference type="InterPro" id="IPR045857">
    <property type="entry name" value="O16G_dom_2"/>
</dbReference>
<dbReference type="PANTHER" id="PTHR10357:SF184">
    <property type="entry name" value="OLIGO-1,6-GLUCOSIDASE 1"/>
    <property type="match status" value="1"/>
</dbReference>
<dbReference type="Gene3D" id="3.90.400.10">
    <property type="entry name" value="Oligo-1,6-glucosidase, Domain 2"/>
    <property type="match status" value="1"/>
</dbReference>
<dbReference type="CDD" id="cd11333">
    <property type="entry name" value="AmyAc_SI_OligoGlu_DGase"/>
    <property type="match status" value="1"/>
</dbReference>
<proteinExistence type="inferred from homology"/>
<dbReference type="InterPro" id="IPR032091">
    <property type="entry name" value="Malt_amylase-like_C"/>
</dbReference>
<dbReference type="Gene3D" id="2.60.40.1180">
    <property type="entry name" value="Golgi alpha-mannosidase II"/>
    <property type="match status" value="1"/>
</dbReference>
<evidence type="ECO:0000256" key="3">
    <source>
        <dbReference type="ARBA" id="ARBA00023295"/>
    </source>
</evidence>
<name>A0ABY4CI30_9BACL</name>
<dbReference type="NCBIfam" id="NF008183">
    <property type="entry name" value="PRK10933.1"/>
    <property type="match status" value="1"/>
</dbReference>
<dbReference type="PANTHER" id="PTHR10357">
    <property type="entry name" value="ALPHA-AMYLASE FAMILY MEMBER"/>
    <property type="match status" value="1"/>
</dbReference>
<dbReference type="Gene3D" id="3.20.20.80">
    <property type="entry name" value="Glycosidases"/>
    <property type="match status" value="1"/>
</dbReference>
<dbReference type="Pfam" id="PF16657">
    <property type="entry name" value="Malt_amylase_C"/>
    <property type="match status" value="1"/>
</dbReference>
<gene>
    <name evidence="7" type="ORF">LSG31_17575</name>
</gene>
<evidence type="ECO:0000259" key="6">
    <source>
        <dbReference type="SMART" id="SM00642"/>
    </source>
</evidence>
<dbReference type="InterPro" id="IPR017853">
    <property type="entry name" value="GH"/>
</dbReference>
<accession>A0ABY4CI30</accession>
<sequence length="572" mass="66688">MKKTWWKEAVVYQIYPRSFQDSNGDGIGDLQGILAKLDYLKDLGIDVIWLSPIYKSPNDDNGYDISDYYDIMDEFGTMEDFDRLLAEVHNRGMKLIMDLVVNHTSDEHPWFIESRSSKDNAKRDYYIWRHGKEGKEPNNWESFFSGSVWEYDETTDEYYLHLFSKKQPDLNWENPAVIDEIHKMVKWWLDKGIDGFRVDAINHIGKADGLPDDPHPEENFWTVGYRYFANLPKVHKQIRSLHQEVLSRYDIMTVGETSGVGPTEALLYVEEGREEFNMVFQFEHMSIDSGPGGKWDVRPWSLLDLKSVMGKWQKELYGRGWNALYFNNHDQPRAVSRFGDDAKYWKESAKLLATYIHTLCGTPYVYQGEEIGMTNVAFDTIDAYRDVEILNMYKEKAVEQGQDAKTVMHSIYAKGRDNSRTPMQWDAGLQAGFTTGTPWIQVNPNYTRINVKQQLQDSDSILAYYRQLIRLRKQHEVMVYGDYQLILADHPEIYAYTRTFGDAHLLVVLNFFAGTPVFQLPAQLELRSFKLLISNYPEDSATNIETFTLRPYEARVYAYENEHEKTKNIGSK</sequence>
<evidence type="ECO:0000313" key="7">
    <source>
        <dbReference type="EMBL" id="UOF89674.1"/>
    </source>
</evidence>
<evidence type="ECO:0000256" key="1">
    <source>
        <dbReference type="ARBA" id="ARBA00008061"/>
    </source>
</evidence>
<dbReference type="Proteomes" id="UP000830167">
    <property type="component" value="Chromosome"/>
</dbReference>
<dbReference type="SUPFAM" id="SSF51445">
    <property type="entry name" value="(Trans)glycosidases"/>
    <property type="match status" value="1"/>
</dbReference>
<evidence type="ECO:0000256" key="4">
    <source>
        <dbReference type="ARBA" id="ARBA00036217"/>
    </source>
</evidence>
<comment type="similarity">
    <text evidence="1">Belongs to the glycosyl hydrolase 13 family.</text>
</comment>
<dbReference type="Pfam" id="PF00128">
    <property type="entry name" value="Alpha-amylase"/>
    <property type="match status" value="1"/>
</dbReference>
<dbReference type="EMBL" id="CP089291">
    <property type="protein sequence ID" value="UOF89674.1"/>
    <property type="molecule type" value="Genomic_DNA"/>
</dbReference>
<dbReference type="InterPro" id="IPR013780">
    <property type="entry name" value="Glyco_hydro_b"/>
</dbReference>
<protein>
    <recommendedName>
        <fullName evidence="5">oligo-1,6-glucosidase</fullName>
        <ecNumber evidence="5">3.2.1.10</ecNumber>
    </recommendedName>
</protein>
<evidence type="ECO:0000256" key="2">
    <source>
        <dbReference type="ARBA" id="ARBA00022801"/>
    </source>
</evidence>
<dbReference type="SUPFAM" id="SSF51011">
    <property type="entry name" value="Glycosyl hydrolase domain"/>
    <property type="match status" value="1"/>
</dbReference>
<keyword evidence="8" id="KW-1185">Reference proteome</keyword>
<evidence type="ECO:0000256" key="5">
    <source>
        <dbReference type="ARBA" id="ARBA00038939"/>
    </source>
</evidence>
<dbReference type="InterPro" id="IPR006047">
    <property type="entry name" value="GH13_cat_dom"/>
</dbReference>
<reference evidence="7" key="1">
    <citation type="submission" date="2021-12" db="EMBL/GenBank/DDBJ databases">
        <title>Alicyclobacillaceae gen. nov., sp. nov., isolated from chalcocite enrichment system.</title>
        <authorList>
            <person name="Jiang Z."/>
        </authorList>
    </citation>
    <scope>NUCLEOTIDE SEQUENCE</scope>
    <source>
        <strain evidence="7">MYW30-H2</strain>
    </source>
</reference>